<accession>A0A9W8EEG4</accession>
<evidence type="ECO:0000256" key="1">
    <source>
        <dbReference type="ARBA" id="ARBA00004496"/>
    </source>
</evidence>
<sequence>MSNPHAEDELVPTQTEGYKVGEKKTIEQYKQLDANDESLNRWKQSLGLGQSSGPVADKRQVVIHSLALEVSDRPDVVMDLSSSVDKTQEMIGSYGPSDQFYEKKFLPEEAPKGMMARGNYKAKSKFIDDDNVTHAEWDWYFEIKKDWQ</sequence>
<dbReference type="GO" id="GO:0007266">
    <property type="term" value="P:Rho protein signal transduction"/>
    <property type="evidence" value="ECO:0007669"/>
    <property type="project" value="InterPro"/>
</dbReference>
<comment type="caution">
    <text evidence="4">The sequence shown here is derived from an EMBL/GenBank/DDBJ whole genome shotgun (WGS) entry which is preliminary data.</text>
</comment>
<keyword evidence="3" id="KW-0963">Cytoplasm</keyword>
<dbReference type="EMBL" id="JANBQB010000021">
    <property type="protein sequence ID" value="KAJ1984384.1"/>
    <property type="molecule type" value="Genomic_DNA"/>
</dbReference>
<dbReference type="InterPro" id="IPR014756">
    <property type="entry name" value="Ig_E-set"/>
</dbReference>
<evidence type="ECO:0000313" key="5">
    <source>
        <dbReference type="Proteomes" id="UP001151582"/>
    </source>
</evidence>
<dbReference type="Pfam" id="PF02115">
    <property type="entry name" value="Rho_GDI"/>
    <property type="match status" value="2"/>
</dbReference>
<dbReference type="OrthoDB" id="1683373at2759"/>
<name>A0A9W8EEG4_9FUNG</name>
<evidence type="ECO:0000256" key="2">
    <source>
        <dbReference type="ARBA" id="ARBA00009758"/>
    </source>
</evidence>
<proteinExistence type="inferred from homology"/>
<dbReference type="PANTHER" id="PTHR10980">
    <property type="entry name" value="RHO GDP-DISSOCIATION INHIBITOR"/>
    <property type="match status" value="1"/>
</dbReference>
<dbReference type="GO" id="GO:0016020">
    <property type="term" value="C:membrane"/>
    <property type="evidence" value="ECO:0007669"/>
    <property type="project" value="TreeGrafter"/>
</dbReference>
<evidence type="ECO:0000256" key="3">
    <source>
        <dbReference type="ARBA" id="ARBA00022490"/>
    </source>
</evidence>
<dbReference type="GO" id="GO:0005829">
    <property type="term" value="C:cytosol"/>
    <property type="evidence" value="ECO:0007669"/>
    <property type="project" value="TreeGrafter"/>
</dbReference>
<gene>
    <name evidence="4" type="primary">RDI1</name>
    <name evidence="4" type="ORF">H4R34_000700</name>
</gene>
<dbReference type="PRINTS" id="PR00492">
    <property type="entry name" value="RHOGDI"/>
</dbReference>
<dbReference type="GO" id="GO:0005094">
    <property type="term" value="F:Rho GDP-dissociation inhibitor activity"/>
    <property type="evidence" value="ECO:0007669"/>
    <property type="project" value="InterPro"/>
</dbReference>
<dbReference type="AlphaFoldDB" id="A0A9W8EEG4"/>
<dbReference type="Proteomes" id="UP001151582">
    <property type="component" value="Unassembled WGS sequence"/>
</dbReference>
<dbReference type="Gene3D" id="2.70.50.30">
    <property type="entry name" value="Coagulation Factor XIII, subunit A, domain 1"/>
    <property type="match status" value="2"/>
</dbReference>
<comment type="subcellular location">
    <subcellularLocation>
        <location evidence="1">Cytoplasm</location>
    </subcellularLocation>
</comment>
<evidence type="ECO:0000313" key="4">
    <source>
        <dbReference type="EMBL" id="KAJ1984384.1"/>
    </source>
</evidence>
<reference evidence="4" key="1">
    <citation type="submission" date="2022-07" db="EMBL/GenBank/DDBJ databases">
        <title>Phylogenomic reconstructions and comparative analyses of Kickxellomycotina fungi.</title>
        <authorList>
            <person name="Reynolds N.K."/>
            <person name="Stajich J.E."/>
            <person name="Barry K."/>
            <person name="Grigoriev I.V."/>
            <person name="Crous P."/>
            <person name="Smith M.E."/>
        </authorList>
    </citation>
    <scope>NUCLEOTIDE SEQUENCE</scope>
    <source>
        <strain evidence="4">RSA 567</strain>
    </source>
</reference>
<comment type="similarity">
    <text evidence="2">Belongs to the Rho GDI family.</text>
</comment>
<dbReference type="InterPro" id="IPR000406">
    <property type="entry name" value="Rho_GDI"/>
</dbReference>
<dbReference type="PANTHER" id="PTHR10980:SF3">
    <property type="entry name" value="LD16419P"/>
    <property type="match status" value="1"/>
</dbReference>
<keyword evidence="5" id="KW-1185">Reference proteome</keyword>
<dbReference type="InterPro" id="IPR024792">
    <property type="entry name" value="RhoGDI_dom_sf"/>
</dbReference>
<protein>
    <submittedName>
        <fullName evidence="4">Rho GDP dissociation inhibitor</fullName>
    </submittedName>
</protein>
<organism evidence="4 5">
    <name type="scientific">Dimargaris verticillata</name>
    <dbReference type="NCBI Taxonomy" id="2761393"/>
    <lineage>
        <taxon>Eukaryota</taxon>
        <taxon>Fungi</taxon>
        <taxon>Fungi incertae sedis</taxon>
        <taxon>Zoopagomycota</taxon>
        <taxon>Kickxellomycotina</taxon>
        <taxon>Dimargaritomycetes</taxon>
        <taxon>Dimargaritales</taxon>
        <taxon>Dimargaritaceae</taxon>
        <taxon>Dimargaris</taxon>
    </lineage>
</organism>
<dbReference type="SUPFAM" id="SSF81296">
    <property type="entry name" value="E set domains"/>
    <property type="match status" value="1"/>
</dbReference>